<dbReference type="AlphaFoldDB" id="A0A7I7T0S0"/>
<accession>A0A7I7T0S0</accession>
<name>A0A7I7T0S0_9MYCO</name>
<reference evidence="2 3" key="1">
    <citation type="journal article" date="2019" name="Emerg. Microbes Infect.">
        <title>Comprehensive subspecies identification of 175 nontuberculous mycobacteria species based on 7547 genomic profiles.</title>
        <authorList>
            <person name="Matsumoto Y."/>
            <person name="Kinjo T."/>
            <person name="Motooka D."/>
            <person name="Nabeya D."/>
            <person name="Jung N."/>
            <person name="Uechi K."/>
            <person name="Horii T."/>
            <person name="Iida T."/>
            <person name="Fujita J."/>
            <person name="Nakamura S."/>
        </authorList>
    </citation>
    <scope>NUCLEOTIDE SEQUENCE [LARGE SCALE GENOMIC DNA]</scope>
    <source>
        <strain evidence="2 3">JCM 30396</strain>
    </source>
</reference>
<keyword evidence="1" id="KW-0472">Membrane</keyword>
<keyword evidence="1" id="KW-1133">Transmembrane helix</keyword>
<keyword evidence="3" id="KW-1185">Reference proteome</keyword>
<sequence length="224" mass="23709">MAETVHGKLPFWKSPAARVTVGVVVGAVVTAVLWDRNGMLSLLGGWTALALIFTGWTWISLWPFDADETAGHAGQEQPLPWVVFSLVLGGAVASLVGVGILLGRSQQASQGVHVDAGAGWMAIGSVVLSWLTIHTLYAMVYAKHYFDPARPGGIDFNSPPGQKDEPCYKDFFYVGFAVGMSFAISDTNLTSTRMRATALGHGLLSFVFGAVIVASVVNLIASGL</sequence>
<feature type="transmembrane region" description="Helical" evidence="1">
    <location>
        <begin position="201"/>
        <end position="221"/>
    </location>
</feature>
<feature type="transmembrane region" description="Helical" evidence="1">
    <location>
        <begin position="171"/>
        <end position="189"/>
    </location>
</feature>
<feature type="transmembrane region" description="Helical" evidence="1">
    <location>
        <begin position="16"/>
        <end position="34"/>
    </location>
</feature>
<dbReference type="Pfam" id="PF07077">
    <property type="entry name" value="DUF1345"/>
    <property type="match status" value="1"/>
</dbReference>
<feature type="transmembrane region" description="Helical" evidence="1">
    <location>
        <begin position="114"/>
        <end position="133"/>
    </location>
</feature>
<evidence type="ECO:0000313" key="2">
    <source>
        <dbReference type="EMBL" id="BBY62059.1"/>
    </source>
</evidence>
<proteinExistence type="predicted"/>
<keyword evidence="1" id="KW-0812">Transmembrane</keyword>
<protein>
    <recommendedName>
        <fullName evidence="4">DUF1345 domain-containing protein</fullName>
    </recommendedName>
</protein>
<evidence type="ECO:0000256" key="1">
    <source>
        <dbReference type="SAM" id="Phobius"/>
    </source>
</evidence>
<gene>
    <name evidence="2" type="ORF">MHEL_03020</name>
</gene>
<dbReference type="RefSeq" id="WP_163745930.1">
    <property type="nucleotide sequence ID" value="NZ_AP022596.1"/>
</dbReference>
<evidence type="ECO:0000313" key="3">
    <source>
        <dbReference type="Proteomes" id="UP000467148"/>
    </source>
</evidence>
<dbReference type="Proteomes" id="UP000467148">
    <property type="component" value="Chromosome"/>
</dbReference>
<dbReference type="KEGG" id="mhev:MHEL_03020"/>
<dbReference type="InterPro" id="IPR009781">
    <property type="entry name" value="DUF1345"/>
</dbReference>
<organism evidence="2 3">
    <name type="scientific">Mycolicibacterium helvum</name>
    <dbReference type="NCBI Taxonomy" id="1534349"/>
    <lineage>
        <taxon>Bacteria</taxon>
        <taxon>Bacillati</taxon>
        <taxon>Actinomycetota</taxon>
        <taxon>Actinomycetes</taxon>
        <taxon>Mycobacteriales</taxon>
        <taxon>Mycobacteriaceae</taxon>
        <taxon>Mycolicibacterium</taxon>
    </lineage>
</organism>
<feature type="transmembrane region" description="Helical" evidence="1">
    <location>
        <begin position="79"/>
        <end position="102"/>
    </location>
</feature>
<feature type="transmembrane region" description="Helical" evidence="1">
    <location>
        <begin position="41"/>
        <end position="59"/>
    </location>
</feature>
<dbReference type="EMBL" id="AP022596">
    <property type="protein sequence ID" value="BBY62059.1"/>
    <property type="molecule type" value="Genomic_DNA"/>
</dbReference>
<evidence type="ECO:0008006" key="4">
    <source>
        <dbReference type="Google" id="ProtNLM"/>
    </source>
</evidence>